<keyword evidence="3" id="KW-1185">Reference proteome</keyword>
<accession>A0A562P0N9</accession>
<evidence type="ECO:0000313" key="2">
    <source>
        <dbReference type="EMBL" id="TWI37921.1"/>
    </source>
</evidence>
<keyword evidence="1" id="KW-0732">Signal</keyword>
<name>A0A562P0N9_9RHOB</name>
<protein>
    <recommendedName>
        <fullName evidence="4">Chitosanase (Glycosyl hydrolase group 75)</fullName>
    </recommendedName>
</protein>
<comment type="caution">
    <text evidence="2">The sequence shown here is derived from an EMBL/GenBank/DDBJ whole genome shotgun (WGS) entry which is preliminary data.</text>
</comment>
<dbReference type="RefSeq" id="WP_145395712.1">
    <property type="nucleotide sequence ID" value="NZ_VLKU01000001.1"/>
</dbReference>
<dbReference type="Proteomes" id="UP000316225">
    <property type="component" value="Unassembled WGS sequence"/>
</dbReference>
<evidence type="ECO:0000313" key="3">
    <source>
        <dbReference type="Proteomes" id="UP000316225"/>
    </source>
</evidence>
<proteinExistence type="predicted"/>
<dbReference type="EMBL" id="VLKU01000001">
    <property type="protein sequence ID" value="TWI37921.1"/>
    <property type="molecule type" value="Genomic_DNA"/>
</dbReference>
<evidence type="ECO:0000256" key="1">
    <source>
        <dbReference type="SAM" id="SignalP"/>
    </source>
</evidence>
<organism evidence="2 3">
    <name type="scientific">Paracoccus sulfuroxidans</name>
    <dbReference type="NCBI Taxonomy" id="384678"/>
    <lineage>
        <taxon>Bacteria</taxon>
        <taxon>Pseudomonadati</taxon>
        <taxon>Pseudomonadota</taxon>
        <taxon>Alphaproteobacteria</taxon>
        <taxon>Rhodobacterales</taxon>
        <taxon>Paracoccaceae</taxon>
        <taxon>Paracoccus</taxon>
    </lineage>
</organism>
<evidence type="ECO:0008006" key="4">
    <source>
        <dbReference type="Google" id="ProtNLM"/>
    </source>
</evidence>
<feature type="chain" id="PRO_5022010078" description="Chitosanase (Glycosyl hydrolase group 75)" evidence="1">
    <location>
        <begin position="21"/>
        <end position="307"/>
    </location>
</feature>
<feature type="signal peptide" evidence="1">
    <location>
        <begin position="1"/>
        <end position="20"/>
    </location>
</feature>
<sequence length="307" mass="32088">MQNSIHLAAALSLIPFSLMADCGSLQSAGSIRGMQPAYQLDDGTLLGRAKVNINIDGYGRAYHPENAAAGALIHLCNAGKVNLPDGSSYQGSENNQTCTGKFMQDFQRIGAANWRTPSIGAIEWYGILGQGSVVIAGKRVNSVVPVANSDGSGFYVSPTAFFDSRITNQADQSRYANPMIVPAAVIPRSATLQANGVGIGSFGVAVDPRRGIAVPFVVGDLGPRVGEATPALARALAGLPAKNPISRAERFEGQVDQARVVWFFFGDKGGKTTYKAEAPEAAGLAAKVAYETWGGAARLTDCLASLP</sequence>
<reference evidence="2 3" key="1">
    <citation type="journal article" date="2015" name="Stand. Genomic Sci.">
        <title>Genomic Encyclopedia of Bacterial and Archaeal Type Strains, Phase III: the genomes of soil and plant-associated and newly described type strains.</title>
        <authorList>
            <person name="Whitman W.B."/>
            <person name="Woyke T."/>
            <person name="Klenk H.P."/>
            <person name="Zhou Y."/>
            <person name="Lilburn T.G."/>
            <person name="Beck B.J."/>
            <person name="De Vos P."/>
            <person name="Vandamme P."/>
            <person name="Eisen J.A."/>
            <person name="Garrity G."/>
            <person name="Hugenholtz P."/>
            <person name="Kyrpides N.C."/>
        </authorList>
    </citation>
    <scope>NUCLEOTIDE SEQUENCE [LARGE SCALE GENOMIC DNA]</scope>
    <source>
        <strain evidence="2 3">CGMCC 1.5364</strain>
    </source>
</reference>
<dbReference type="AlphaFoldDB" id="A0A562P0N9"/>
<dbReference type="OrthoDB" id="8290570at2"/>
<gene>
    <name evidence="2" type="ORF">IQ24_00052</name>
</gene>